<protein>
    <submittedName>
        <fullName evidence="5">Lipase</fullName>
    </submittedName>
</protein>
<evidence type="ECO:0000313" key="5">
    <source>
        <dbReference type="EMBL" id="GGE15354.1"/>
    </source>
</evidence>
<sequence length="321" mass="34563">MTAAIDPGAARVLQLGAEAGGKAFEEGTPDEARRAYRASYLVLQGEKEPVAAIEARVIDGPRGPIPARLYRGTGAPERDAPALLYVHGGGWVIGDLDSHDDICRWFANLGQCVVLCPDYRLAPEHPFPTALDDCLAALRFLGAATEELGIDPARIAVAGDSAGGNLATVLALHHGRDGLPRLAAQLLIYPNTDARQGADSYRRYGEGYGLTARTMAWFRDHYLTTPEEAADWRVSPLLADNLAEAPPAFVALAGLDILHDEGDAYVERLRAAGVPLAVSRLPDQIHGFASAGRFIPQARELIVEAVAAWRRFEAYEQPPIE</sequence>
<feature type="active site" evidence="3">
    <location>
        <position position="161"/>
    </location>
</feature>
<evidence type="ECO:0000256" key="1">
    <source>
        <dbReference type="ARBA" id="ARBA00010515"/>
    </source>
</evidence>
<dbReference type="FunFam" id="3.40.50.1820:FF:000089">
    <property type="entry name" value="Alpha/beta hydrolase"/>
    <property type="match status" value="1"/>
</dbReference>
<evidence type="ECO:0000259" key="4">
    <source>
        <dbReference type="Pfam" id="PF07859"/>
    </source>
</evidence>
<dbReference type="Proteomes" id="UP000644699">
    <property type="component" value="Unassembled WGS sequence"/>
</dbReference>
<dbReference type="InterPro" id="IPR050300">
    <property type="entry name" value="GDXG_lipolytic_enzyme"/>
</dbReference>
<evidence type="ECO:0000256" key="3">
    <source>
        <dbReference type="PROSITE-ProRule" id="PRU10038"/>
    </source>
</evidence>
<dbReference type="SUPFAM" id="SSF53474">
    <property type="entry name" value="alpha/beta-Hydrolases"/>
    <property type="match status" value="1"/>
</dbReference>
<dbReference type="EMBL" id="BMIQ01000006">
    <property type="protein sequence ID" value="GGE15354.1"/>
    <property type="molecule type" value="Genomic_DNA"/>
</dbReference>
<comment type="caution">
    <text evidence="5">The sequence shown here is derived from an EMBL/GenBank/DDBJ whole genome shotgun (WGS) entry which is preliminary data.</text>
</comment>
<dbReference type="AlphaFoldDB" id="A0A916ZWT7"/>
<organism evidence="5 6">
    <name type="scientific">Aureimonas endophytica</name>
    <dbReference type="NCBI Taxonomy" id="2027858"/>
    <lineage>
        <taxon>Bacteria</taxon>
        <taxon>Pseudomonadati</taxon>
        <taxon>Pseudomonadota</taxon>
        <taxon>Alphaproteobacteria</taxon>
        <taxon>Hyphomicrobiales</taxon>
        <taxon>Aurantimonadaceae</taxon>
        <taxon>Aureimonas</taxon>
    </lineage>
</organism>
<evidence type="ECO:0000313" key="6">
    <source>
        <dbReference type="Proteomes" id="UP000644699"/>
    </source>
</evidence>
<reference evidence="5" key="1">
    <citation type="journal article" date="2014" name="Int. J. Syst. Evol. Microbiol.">
        <title>Complete genome sequence of Corynebacterium casei LMG S-19264T (=DSM 44701T), isolated from a smear-ripened cheese.</title>
        <authorList>
            <consortium name="US DOE Joint Genome Institute (JGI-PGF)"/>
            <person name="Walter F."/>
            <person name="Albersmeier A."/>
            <person name="Kalinowski J."/>
            <person name="Ruckert C."/>
        </authorList>
    </citation>
    <scope>NUCLEOTIDE SEQUENCE</scope>
    <source>
        <strain evidence="5">CGMCC 1.15367</strain>
    </source>
</reference>
<dbReference type="InterPro" id="IPR033140">
    <property type="entry name" value="Lipase_GDXG_put_SER_AS"/>
</dbReference>
<evidence type="ECO:0000256" key="2">
    <source>
        <dbReference type="ARBA" id="ARBA00022801"/>
    </source>
</evidence>
<dbReference type="GO" id="GO:0016787">
    <property type="term" value="F:hydrolase activity"/>
    <property type="evidence" value="ECO:0007669"/>
    <property type="project" value="UniProtKB-KW"/>
</dbReference>
<dbReference type="PROSITE" id="PS01174">
    <property type="entry name" value="LIPASE_GDXG_SER"/>
    <property type="match status" value="1"/>
</dbReference>
<keyword evidence="2" id="KW-0378">Hydrolase</keyword>
<dbReference type="Pfam" id="PF07859">
    <property type="entry name" value="Abhydrolase_3"/>
    <property type="match status" value="1"/>
</dbReference>
<proteinExistence type="inferred from homology"/>
<dbReference type="PROSITE" id="PS01173">
    <property type="entry name" value="LIPASE_GDXG_HIS"/>
    <property type="match status" value="1"/>
</dbReference>
<name>A0A916ZWT7_9HYPH</name>
<feature type="domain" description="Alpha/beta hydrolase fold-3" evidence="4">
    <location>
        <begin position="83"/>
        <end position="289"/>
    </location>
</feature>
<dbReference type="PANTHER" id="PTHR48081:SF8">
    <property type="entry name" value="ALPHA_BETA HYDROLASE FOLD-3 DOMAIN-CONTAINING PROTEIN-RELATED"/>
    <property type="match status" value="1"/>
</dbReference>
<dbReference type="Gene3D" id="3.40.50.1820">
    <property type="entry name" value="alpha/beta hydrolase"/>
    <property type="match status" value="1"/>
</dbReference>
<dbReference type="InterPro" id="IPR013094">
    <property type="entry name" value="AB_hydrolase_3"/>
</dbReference>
<accession>A0A916ZWT7</accession>
<comment type="similarity">
    <text evidence="1">Belongs to the 'GDXG' lipolytic enzyme family.</text>
</comment>
<keyword evidence="6" id="KW-1185">Reference proteome</keyword>
<dbReference type="RefSeq" id="WP_188911328.1">
    <property type="nucleotide sequence ID" value="NZ_BMIQ01000006.1"/>
</dbReference>
<dbReference type="InterPro" id="IPR029058">
    <property type="entry name" value="AB_hydrolase_fold"/>
</dbReference>
<reference evidence="5" key="2">
    <citation type="submission" date="2020-09" db="EMBL/GenBank/DDBJ databases">
        <authorList>
            <person name="Sun Q."/>
            <person name="Zhou Y."/>
        </authorList>
    </citation>
    <scope>NUCLEOTIDE SEQUENCE</scope>
    <source>
        <strain evidence="5">CGMCC 1.15367</strain>
    </source>
</reference>
<gene>
    <name evidence="5" type="ORF">GCM10011390_38080</name>
</gene>
<dbReference type="PANTHER" id="PTHR48081">
    <property type="entry name" value="AB HYDROLASE SUPERFAMILY PROTEIN C4A8.06C"/>
    <property type="match status" value="1"/>
</dbReference>
<dbReference type="InterPro" id="IPR002168">
    <property type="entry name" value="Lipase_GDXG_HIS_AS"/>
</dbReference>